<dbReference type="NCBIfam" id="NF040647">
    <property type="entry name" value="IPPK_Arch"/>
    <property type="match status" value="1"/>
</dbReference>
<evidence type="ECO:0000256" key="5">
    <source>
        <dbReference type="ARBA" id="ARBA00022741"/>
    </source>
</evidence>
<feature type="binding site" evidence="11">
    <location>
        <position position="208"/>
    </location>
    <ligand>
        <name>ATP</name>
        <dbReference type="ChEBI" id="CHEBI:30616"/>
    </ligand>
</feature>
<dbReference type="CDD" id="cd04241">
    <property type="entry name" value="AAK_FomA-like"/>
    <property type="match status" value="1"/>
</dbReference>
<dbReference type="KEGG" id="mpl:Mpal_2375"/>
<evidence type="ECO:0000256" key="2">
    <source>
        <dbReference type="ARBA" id="ARBA00012908"/>
    </source>
</evidence>
<dbReference type="GO" id="GO:0005524">
    <property type="term" value="F:ATP binding"/>
    <property type="evidence" value="ECO:0007669"/>
    <property type="project" value="UniProtKB-KW"/>
</dbReference>
<dbReference type="eggNOG" id="arCOG00860">
    <property type="taxonomic scope" value="Archaea"/>
</dbReference>
<evidence type="ECO:0000256" key="1">
    <source>
        <dbReference type="ARBA" id="ARBA00010540"/>
    </source>
</evidence>
<dbReference type="GeneID" id="7272096"/>
<proteinExistence type="inferred from homology"/>
<evidence type="ECO:0000259" key="13">
    <source>
        <dbReference type="Pfam" id="PF00696"/>
    </source>
</evidence>
<dbReference type="AlphaFoldDB" id="B8GEF5"/>
<dbReference type="InterPro" id="IPR001048">
    <property type="entry name" value="Asp/Glu/Uridylate_kinase"/>
</dbReference>
<dbReference type="GO" id="GO:0102043">
    <property type="term" value="F:isopentenyl phosphate kinase activity"/>
    <property type="evidence" value="ECO:0007669"/>
    <property type="project" value="UniProtKB-EC"/>
</dbReference>
<evidence type="ECO:0000256" key="8">
    <source>
        <dbReference type="ARBA" id="ARBA00023229"/>
    </source>
</evidence>
<dbReference type="GO" id="GO:0016301">
    <property type="term" value="F:kinase activity"/>
    <property type="evidence" value="ECO:0007669"/>
    <property type="project" value="UniProtKB-KW"/>
</dbReference>
<feature type="binding site" evidence="11">
    <location>
        <position position="172"/>
    </location>
    <ligand>
        <name>ATP</name>
        <dbReference type="ChEBI" id="CHEBI:30616"/>
    </ligand>
</feature>
<dbReference type="OrthoDB" id="15328at2157"/>
<feature type="site" description="Transition state stabilizer" evidence="12">
    <location>
        <position position="17"/>
    </location>
</feature>
<feature type="domain" description="Aspartate/glutamate/uridylate kinase" evidence="13">
    <location>
        <begin position="6"/>
        <end position="229"/>
    </location>
</feature>
<comment type="function">
    <text evidence="10">Catalyzes the formation of isopentenyl diphosphate (IPP), the building block of all isoprenoids.</text>
</comment>
<feature type="binding site" evidence="11">
    <location>
        <position position="49"/>
    </location>
    <ligand>
        <name>ATP</name>
        <dbReference type="ChEBI" id="CHEBI:30616"/>
    </ligand>
</feature>
<dbReference type="EC" id="2.7.4.26" evidence="2 10"/>
<dbReference type="InterPro" id="IPR024192">
    <property type="entry name" value="Fosfomycin_R_FomA-type"/>
</dbReference>
<comment type="similarity">
    <text evidence="1 10">Belongs to the isopentenyl phosphate kinase family.</text>
</comment>
<dbReference type="EMBL" id="CP001338">
    <property type="protein sequence ID" value="ACL17656.1"/>
    <property type="molecule type" value="Genomic_DNA"/>
</dbReference>
<dbReference type="Gene3D" id="3.40.1160.10">
    <property type="entry name" value="Acetylglutamate kinase-like"/>
    <property type="match status" value="1"/>
</dbReference>
<dbReference type="Proteomes" id="UP000002457">
    <property type="component" value="Chromosome"/>
</dbReference>
<keyword evidence="8" id="KW-0414">Isoprene biosynthesis</keyword>
<organism evidence="14 15">
    <name type="scientific">Methanosphaerula palustris (strain ATCC BAA-1556 / DSM 19958 / E1-9c)</name>
    <dbReference type="NCBI Taxonomy" id="521011"/>
    <lineage>
        <taxon>Archaea</taxon>
        <taxon>Methanobacteriati</taxon>
        <taxon>Methanobacteriota</taxon>
        <taxon>Stenosarchaea group</taxon>
        <taxon>Methanomicrobia</taxon>
        <taxon>Methanomicrobiales</taxon>
        <taxon>Methanoregulaceae</taxon>
        <taxon>Methanosphaerula</taxon>
    </lineage>
</organism>
<evidence type="ECO:0000256" key="10">
    <source>
        <dbReference type="PIRNR" id="PIRNR016496"/>
    </source>
</evidence>
<feature type="binding site" evidence="11">
    <location>
        <position position="212"/>
    </location>
    <ligand>
        <name>ATP</name>
        <dbReference type="ChEBI" id="CHEBI:30616"/>
    </ligand>
</feature>
<dbReference type="GO" id="GO:0005829">
    <property type="term" value="C:cytosol"/>
    <property type="evidence" value="ECO:0007669"/>
    <property type="project" value="TreeGrafter"/>
</dbReference>
<dbReference type="RefSeq" id="WP_012618975.1">
    <property type="nucleotide sequence ID" value="NC_011832.1"/>
</dbReference>
<comment type="subunit">
    <text evidence="10">Homodimer.</text>
</comment>
<feature type="binding site" evidence="11">
    <location>
        <position position="48"/>
    </location>
    <ligand>
        <name>substrate</name>
    </ligand>
</feature>
<name>B8GEF5_METPE</name>
<evidence type="ECO:0000256" key="3">
    <source>
        <dbReference type="ARBA" id="ARBA00017267"/>
    </source>
</evidence>
<dbReference type="InterPro" id="IPR036393">
    <property type="entry name" value="AceGlu_kinase-like_sf"/>
</dbReference>
<keyword evidence="6 10" id="KW-0418">Kinase</keyword>
<sequence length="251" mass="26093">MHNQVMLKLGGSVITDKAGKDVIDRQQLATIASTLKESAFSGYIVHGAGSCGHPEAHQYHLDLGADRSNAVGIGVTHRAVTALNRAVVEALQNEGIDAIGVHLLDSCLADDGRLVSAPVELLDRLNALGITPVLHGDVVLDRRRGACIVSGDQVISALSPQLAVGRVGLATDVPGVLSSEGQVVRSITPSDIEGLSIGTSSSVDVTGGMQGKIRELLVLAGGGVESHIFAVSRLQDFLHQRDHGGTVVRMA</sequence>
<dbReference type="STRING" id="521011.Mpal_2375"/>
<dbReference type="HOGENOM" id="CLU_070213_0_0_2"/>
<evidence type="ECO:0000256" key="7">
    <source>
        <dbReference type="ARBA" id="ARBA00022840"/>
    </source>
</evidence>
<dbReference type="PANTHER" id="PTHR43654">
    <property type="entry name" value="GLUTAMATE 5-KINASE"/>
    <property type="match status" value="1"/>
</dbReference>
<feature type="binding site" evidence="11">
    <location>
        <position position="53"/>
    </location>
    <ligand>
        <name>substrate</name>
    </ligand>
</feature>
<feature type="binding site" evidence="11">
    <location>
        <position position="151"/>
    </location>
    <ligand>
        <name>substrate</name>
    </ligand>
</feature>
<reference evidence="14 15" key="1">
    <citation type="journal article" date="2015" name="Genome Announc.">
        <title>Complete Genome Sequence of Methanosphaerula palustris E1-9CT, a Hydrogenotrophic Methanogen Isolated from a Minerotrophic Fen Peatland.</title>
        <authorList>
            <person name="Cadillo-Quiroz H."/>
            <person name="Browne P."/>
            <person name="Kyrpides N."/>
            <person name="Woyke T."/>
            <person name="Goodwin L."/>
            <person name="Detter C."/>
            <person name="Yavitt J.B."/>
            <person name="Zinder S.H."/>
        </authorList>
    </citation>
    <scope>NUCLEOTIDE SEQUENCE [LARGE SCALE GENOMIC DNA]</scope>
    <source>
        <strain evidence="15">ATCC BAA-1556 / DSM 19958 / E1-9c</strain>
    </source>
</reference>
<keyword evidence="5 10" id="KW-0547">Nucleotide-binding</keyword>
<evidence type="ECO:0000313" key="14">
    <source>
        <dbReference type="EMBL" id="ACL17656.1"/>
    </source>
</evidence>
<keyword evidence="4 10" id="KW-0808">Transferase</keyword>
<gene>
    <name evidence="14" type="ordered locus">Mpal_2375</name>
</gene>
<dbReference type="GO" id="GO:0016114">
    <property type="term" value="P:terpenoid biosynthetic process"/>
    <property type="evidence" value="ECO:0007669"/>
    <property type="project" value="TreeGrafter"/>
</dbReference>
<dbReference type="PANTHER" id="PTHR43654:SF1">
    <property type="entry name" value="ISOPENTENYL PHOSPHATE KINASE"/>
    <property type="match status" value="1"/>
</dbReference>
<keyword evidence="7 10" id="KW-0067">ATP-binding</keyword>
<evidence type="ECO:0000256" key="11">
    <source>
        <dbReference type="PIRSR" id="PIRSR016496-1"/>
    </source>
</evidence>
<keyword evidence="15" id="KW-1185">Reference proteome</keyword>
<accession>B8GEF5</accession>
<dbReference type="SUPFAM" id="SSF53633">
    <property type="entry name" value="Carbamate kinase-like"/>
    <property type="match status" value="1"/>
</dbReference>
<evidence type="ECO:0000313" key="15">
    <source>
        <dbReference type="Proteomes" id="UP000002457"/>
    </source>
</evidence>
<evidence type="ECO:0000256" key="12">
    <source>
        <dbReference type="PIRSR" id="PIRSR016496-2"/>
    </source>
</evidence>
<feature type="binding site" evidence="11">
    <location>
        <begin position="8"/>
        <end position="12"/>
    </location>
    <ligand>
        <name>ATP</name>
        <dbReference type="ChEBI" id="CHEBI:30616"/>
    </ligand>
</feature>
<comment type="catalytic activity">
    <reaction evidence="9 10">
        <text>isopentenyl phosphate + ATP = isopentenyl diphosphate + ADP</text>
        <dbReference type="Rhea" id="RHEA:33963"/>
        <dbReference type="ChEBI" id="CHEBI:30616"/>
        <dbReference type="ChEBI" id="CHEBI:65078"/>
        <dbReference type="ChEBI" id="CHEBI:128769"/>
        <dbReference type="ChEBI" id="CHEBI:456216"/>
        <dbReference type="EC" id="2.7.4.26"/>
    </reaction>
</comment>
<evidence type="ECO:0000256" key="6">
    <source>
        <dbReference type="ARBA" id="ARBA00022777"/>
    </source>
</evidence>
<protein>
    <recommendedName>
        <fullName evidence="3 10">Isopentenyl phosphate kinase</fullName>
        <shortName evidence="10">IPK</shortName>
        <ecNumber evidence="2 10">2.7.4.26</ecNumber>
    </recommendedName>
</protein>
<evidence type="ECO:0000256" key="9">
    <source>
        <dbReference type="ARBA" id="ARBA00049063"/>
    </source>
</evidence>
<evidence type="ECO:0000256" key="4">
    <source>
        <dbReference type="ARBA" id="ARBA00022679"/>
    </source>
</evidence>
<dbReference type="Pfam" id="PF00696">
    <property type="entry name" value="AA_kinase"/>
    <property type="match status" value="1"/>
</dbReference>
<dbReference type="PIRSF" id="PIRSF016496">
    <property type="entry name" value="Kin_FomA"/>
    <property type="match status" value="1"/>
</dbReference>